<dbReference type="Proteomes" id="UP000627464">
    <property type="component" value="Unassembled WGS sequence"/>
</dbReference>
<reference evidence="2" key="1">
    <citation type="journal article" date="2019" name="Int. J. Syst. Evol. Microbiol.">
        <title>The Global Catalogue of Microorganisms (GCM) 10K type strain sequencing project: providing services to taxonomists for standard genome sequencing and annotation.</title>
        <authorList>
            <consortium name="The Broad Institute Genomics Platform"/>
            <consortium name="The Broad Institute Genome Sequencing Center for Infectious Disease"/>
            <person name="Wu L."/>
            <person name="Ma J."/>
        </authorList>
    </citation>
    <scope>NUCLEOTIDE SEQUENCE [LARGE SCALE GENOMIC DNA]</scope>
    <source>
        <strain evidence="2">CGMCC 1.12806</strain>
    </source>
</reference>
<accession>A0ABQ1G544</accession>
<comment type="caution">
    <text evidence="1">The sequence shown here is derived from an EMBL/GenBank/DDBJ whole genome shotgun (WGS) entry which is preliminary data.</text>
</comment>
<gene>
    <name evidence="1" type="ORF">GCM10011328_09770</name>
</gene>
<proteinExistence type="predicted"/>
<sequence length="62" mass="6877">MVSVVGLFMSEREKAGEIQRGANPEDFLKLLQFLWQTSSGPEGKAQADQLLALLFRGLRARA</sequence>
<organism evidence="1 2">
    <name type="scientific">Hafnia psychrotolerans</name>
    <dbReference type="NCBI Taxonomy" id="1477018"/>
    <lineage>
        <taxon>Bacteria</taxon>
        <taxon>Pseudomonadati</taxon>
        <taxon>Pseudomonadota</taxon>
        <taxon>Gammaproteobacteria</taxon>
        <taxon>Enterobacterales</taxon>
        <taxon>Hafniaceae</taxon>
        <taxon>Hafnia</taxon>
    </lineage>
</organism>
<evidence type="ECO:0000313" key="1">
    <source>
        <dbReference type="EMBL" id="GGA36922.1"/>
    </source>
</evidence>
<evidence type="ECO:0000313" key="2">
    <source>
        <dbReference type="Proteomes" id="UP000627464"/>
    </source>
</evidence>
<dbReference type="Gene3D" id="1.10.357.10">
    <property type="entry name" value="Tetracycline Repressor, domain 2"/>
    <property type="match status" value="1"/>
</dbReference>
<dbReference type="EMBL" id="BMFZ01000002">
    <property type="protein sequence ID" value="GGA36922.1"/>
    <property type="molecule type" value="Genomic_DNA"/>
</dbReference>
<protein>
    <submittedName>
        <fullName evidence="1">Uncharacterized protein</fullName>
    </submittedName>
</protein>
<keyword evidence="2" id="KW-1185">Reference proteome</keyword>
<name>A0ABQ1G544_9GAMM</name>